<comment type="caution">
    <text evidence="4">The sequence shown here is derived from an EMBL/GenBank/DDBJ whole genome shotgun (WGS) entry which is preliminary data.</text>
</comment>
<dbReference type="InterPro" id="IPR031320">
    <property type="entry name" value="GAGE"/>
</dbReference>
<comment type="similarity">
    <text evidence="1">Belongs to the GAGE family.</text>
</comment>
<dbReference type="EMBL" id="NBAG03000458">
    <property type="protein sequence ID" value="PNI22104.1"/>
    <property type="molecule type" value="Genomic_DNA"/>
</dbReference>
<proteinExistence type="inferred from homology"/>
<feature type="non-terminal residue" evidence="4">
    <location>
        <position position="1"/>
    </location>
</feature>
<evidence type="ECO:0000256" key="1">
    <source>
        <dbReference type="ARBA" id="ARBA00007043"/>
    </source>
</evidence>
<name>A0A2J8JH56_PANTR</name>
<feature type="compositionally biased region" description="Acidic residues" evidence="2">
    <location>
        <begin position="1"/>
        <end position="14"/>
    </location>
</feature>
<reference evidence="4 5" key="1">
    <citation type="submission" date="2017-12" db="EMBL/GenBank/DDBJ databases">
        <title>High-resolution comparative analysis of great ape genomes.</title>
        <authorList>
            <person name="Pollen A."/>
            <person name="Hastie A."/>
            <person name="Hormozdiari F."/>
            <person name="Dougherty M."/>
            <person name="Liu R."/>
            <person name="Chaisson M."/>
            <person name="Hoppe E."/>
            <person name="Hill C."/>
            <person name="Pang A."/>
            <person name="Hillier L."/>
            <person name="Baker C."/>
            <person name="Armstrong J."/>
            <person name="Shendure J."/>
            <person name="Paten B."/>
            <person name="Wilson R."/>
            <person name="Chao H."/>
            <person name="Schneider V."/>
            <person name="Ventura M."/>
            <person name="Kronenberg Z."/>
            <person name="Murali S."/>
            <person name="Gordon D."/>
            <person name="Cantsilieris S."/>
            <person name="Munson K."/>
            <person name="Nelson B."/>
            <person name="Raja A."/>
            <person name="Underwood J."/>
            <person name="Diekhans M."/>
            <person name="Fiddes I."/>
            <person name="Haussler D."/>
            <person name="Eichler E."/>
        </authorList>
    </citation>
    <scope>NUCLEOTIDE SEQUENCE [LARGE SCALE GENOMIC DNA]</scope>
    <source>
        <strain evidence="4">Yerkes chimp pedigree #C0471</strain>
    </source>
</reference>
<feature type="domain" description="GAGE" evidence="3">
    <location>
        <begin position="3"/>
        <end position="52"/>
    </location>
</feature>
<dbReference type="Pfam" id="PF05831">
    <property type="entry name" value="GAGE"/>
    <property type="match status" value="1"/>
</dbReference>
<evidence type="ECO:0000256" key="2">
    <source>
        <dbReference type="SAM" id="MobiDB-lite"/>
    </source>
</evidence>
<evidence type="ECO:0000259" key="3">
    <source>
        <dbReference type="Pfam" id="PF05831"/>
    </source>
</evidence>
<dbReference type="Proteomes" id="UP000236370">
    <property type="component" value="Unassembled WGS sequence"/>
</dbReference>
<evidence type="ECO:0000313" key="5">
    <source>
        <dbReference type="Proteomes" id="UP000236370"/>
    </source>
</evidence>
<protein>
    <recommendedName>
        <fullName evidence="3">GAGE domain-containing protein</fullName>
    </recommendedName>
</protein>
<feature type="region of interest" description="Disordered" evidence="2">
    <location>
        <begin position="1"/>
        <end position="32"/>
    </location>
</feature>
<sequence length="55" mass="6038">QEPEADGQEPEADSQELVQPQTGCELGDGPDTKRVCLRNEEQMKLPAEDEGQSQP</sequence>
<accession>A0A2J8JH56</accession>
<dbReference type="InterPro" id="IPR008625">
    <property type="entry name" value="GAGE_fam"/>
</dbReference>
<gene>
    <name evidence="4" type="ORF">CK820_G0047734</name>
</gene>
<dbReference type="PANTHER" id="PTHR14047:SF3">
    <property type="entry name" value="P ANTIGEN FAMILY MEMBER 1"/>
    <property type="match status" value="1"/>
</dbReference>
<organism evidence="4 5">
    <name type="scientific">Pan troglodytes</name>
    <name type="common">Chimpanzee</name>
    <dbReference type="NCBI Taxonomy" id="9598"/>
    <lineage>
        <taxon>Eukaryota</taxon>
        <taxon>Metazoa</taxon>
        <taxon>Chordata</taxon>
        <taxon>Craniata</taxon>
        <taxon>Vertebrata</taxon>
        <taxon>Euteleostomi</taxon>
        <taxon>Mammalia</taxon>
        <taxon>Eutheria</taxon>
        <taxon>Euarchontoglires</taxon>
        <taxon>Primates</taxon>
        <taxon>Haplorrhini</taxon>
        <taxon>Catarrhini</taxon>
        <taxon>Hominidae</taxon>
        <taxon>Pan</taxon>
    </lineage>
</organism>
<evidence type="ECO:0000313" key="4">
    <source>
        <dbReference type="EMBL" id="PNI22104.1"/>
    </source>
</evidence>
<dbReference type="PANTHER" id="PTHR14047">
    <property type="entry name" value="P ANTIGEN FAMILY MEMBER 5-RELATED"/>
    <property type="match status" value="1"/>
</dbReference>
<dbReference type="AlphaFoldDB" id="A0A2J8JH56"/>